<keyword evidence="1" id="KW-0472">Membrane</keyword>
<keyword evidence="3" id="KW-1185">Reference proteome</keyword>
<feature type="transmembrane region" description="Helical" evidence="1">
    <location>
        <begin position="17"/>
        <end position="36"/>
    </location>
</feature>
<proteinExistence type="predicted"/>
<gene>
    <name evidence="2" type="ORF">MECH1_V1_2741</name>
</gene>
<keyword evidence="1" id="KW-0812">Transmembrane</keyword>
<sequence length="136" mass="14977">MDFPTLQTLRRRRHLNWVRAVALGVLVAWLCSLFYLNCSRPAHTAMADCAQEAAGTDGAKPAPDDCGDDLCYTAGEKDQVLTERLKSALDFPSGVWALFWVVLLLDPPGPARFRAAGGCPRGPRVPLIYQFCSLRN</sequence>
<dbReference type="EMBL" id="OZ026884">
    <property type="protein sequence ID" value="CAL1241517.1"/>
    <property type="molecule type" value="Genomic_DNA"/>
</dbReference>
<evidence type="ECO:0000313" key="3">
    <source>
        <dbReference type="Proteomes" id="UP001497493"/>
    </source>
</evidence>
<name>A0ABM9NLK2_9GAMM</name>
<protein>
    <submittedName>
        <fullName evidence="2">Uncharacterized protein</fullName>
    </submittedName>
</protein>
<organism evidence="2 3">
    <name type="scientific">Candidatus Methylocalor cossyra</name>
    <dbReference type="NCBI Taxonomy" id="3108543"/>
    <lineage>
        <taxon>Bacteria</taxon>
        <taxon>Pseudomonadati</taxon>
        <taxon>Pseudomonadota</taxon>
        <taxon>Gammaproteobacteria</taxon>
        <taxon>Methylococcales</taxon>
        <taxon>Methylococcaceae</taxon>
        <taxon>Candidatus Methylocalor</taxon>
    </lineage>
</organism>
<dbReference type="Proteomes" id="UP001497493">
    <property type="component" value="Chromosome"/>
</dbReference>
<keyword evidence="1" id="KW-1133">Transmembrane helix</keyword>
<evidence type="ECO:0000256" key="1">
    <source>
        <dbReference type="SAM" id="Phobius"/>
    </source>
</evidence>
<evidence type="ECO:0000313" key="2">
    <source>
        <dbReference type="EMBL" id="CAL1241517.1"/>
    </source>
</evidence>
<dbReference type="RefSeq" id="WP_348758026.1">
    <property type="nucleotide sequence ID" value="NZ_OZ026884.1"/>
</dbReference>
<accession>A0ABM9NLK2</accession>
<reference evidence="2 3" key="1">
    <citation type="submission" date="2024-04" db="EMBL/GenBank/DDBJ databases">
        <authorList>
            <person name="Cremers G."/>
        </authorList>
    </citation>
    <scope>NUCLEOTIDE SEQUENCE [LARGE SCALE GENOMIC DNA]</scope>
    <source>
        <strain evidence="2">MeCH1-AG</strain>
    </source>
</reference>